<gene>
    <name evidence="7" type="ORF">PoB_006746800</name>
</gene>
<dbReference type="PANTHER" id="PTHR46481">
    <property type="entry name" value="ZINC FINGER BED DOMAIN-CONTAINING PROTEIN 4"/>
    <property type="match status" value="1"/>
</dbReference>
<evidence type="ECO:0000313" key="7">
    <source>
        <dbReference type="EMBL" id="GFO40963.1"/>
    </source>
</evidence>
<evidence type="ECO:0000256" key="2">
    <source>
        <dbReference type="ARBA" id="ARBA00022723"/>
    </source>
</evidence>
<comment type="subcellular location">
    <subcellularLocation>
        <location evidence="1">Nucleus</location>
    </subcellularLocation>
</comment>
<evidence type="ECO:0000256" key="6">
    <source>
        <dbReference type="SAM" id="MobiDB-lite"/>
    </source>
</evidence>
<evidence type="ECO:0000256" key="4">
    <source>
        <dbReference type="ARBA" id="ARBA00022833"/>
    </source>
</evidence>
<accession>A0AAV4D9N8</accession>
<keyword evidence="3" id="KW-0863">Zinc-finger</keyword>
<dbReference type="GO" id="GO:0008270">
    <property type="term" value="F:zinc ion binding"/>
    <property type="evidence" value="ECO:0007669"/>
    <property type="project" value="UniProtKB-KW"/>
</dbReference>
<dbReference type="Proteomes" id="UP000735302">
    <property type="component" value="Unassembled WGS sequence"/>
</dbReference>
<feature type="region of interest" description="Disordered" evidence="6">
    <location>
        <begin position="317"/>
        <end position="353"/>
    </location>
</feature>
<evidence type="ECO:0000256" key="1">
    <source>
        <dbReference type="ARBA" id="ARBA00004123"/>
    </source>
</evidence>
<feature type="compositionally biased region" description="Basic and acidic residues" evidence="6">
    <location>
        <begin position="278"/>
        <end position="287"/>
    </location>
</feature>
<sequence length="451" mass="52195">MNMAMREMLMELEDPPMVLSTKITRALLYKMIQLKSPKGSTDFREMTADELSTLLEKRLEQALRERDHIDVVFNKTSVEAGFTLEAVSVMQVLVEPMFLKTCCFYINDIVQRKEARLKHDVDKKVVEQTVADHGAISTPILRWGVEAIKGVPPLPDTLRRPDLEATVNLMLKTRKKVKKAMETRENEELKKLQLHLARVQARLTEQIALAAQYASDSAVAETDFQREYHRDELYNVELYASRDLRRPFSTAFGFFVLFVMTRKKKKRKRKNNKRRRKRIEEVEKEGSEGRRDLLKETILIIIVTFENSIKYQQHKQPGTVHSHLWHQESSQPKNEDATQDHTSKLSKPALLQPTLQSTLSRTKMYEPGSAKNQKLDDLVVSMIVKDLQPFTKVEDEGFKALVAGLDPRYQLPKRRTIARKLLPSKYEQDVLQLKSVLSNADHIAETTDLWI</sequence>
<reference evidence="7 8" key="1">
    <citation type="journal article" date="2021" name="Elife">
        <title>Chloroplast acquisition without the gene transfer in kleptoplastic sea slugs, Plakobranchus ocellatus.</title>
        <authorList>
            <person name="Maeda T."/>
            <person name="Takahashi S."/>
            <person name="Yoshida T."/>
            <person name="Shimamura S."/>
            <person name="Takaki Y."/>
            <person name="Nagai Y."/>
            <person name="Toyoda A."/>
            <person name="Suzuki Y."/>
            <person name="Arimoto A."/>
            <person name="Ishii H."/>
            <person name="Satoh N."/>
            <person name="Nishiyama T."/>
            <person name="Hasebe M."/>
            <person name="Maruyama T."/>
            <person name="Minagawa J."/>
            <person name="Obokata J."/>
            <person name="Shigenobu S."/>
        </authorList>
    </citation>
    <scope>NUCLEOTIDE SEQUENCE [LARGE SCALE GENOMIC DNA]</scope>
</reference>
<dbReference type="AlphaFoldDB" id="A0AAV4D9N8"/>
<dbReference type="Gene3D" id="1.10.10.1070">
    <property type="entry name" value="Zinc finger, BED domain-containing"/>
    <property type="match status" value="1"/>
</dbReference>
<protein>
    <submittedName>
        <fullName evidence="7">Zinc finger bed domain-containing protein 1</fullName>
    </submittedName>
</protein>
<proteinExistence type="predicted"/>
<evidence type="ECO:0000256" key="5">
    <source>
        <dbReference type="ARBA" id="ARBA00023242"/>
    </source>
</evidence>
<dbReference type="SUPFAM" id="SSF140996">
    <property type="entry name" value="Hermes dimerisation domain"/>
    <property type="match status" value="1"/>
</dbReference>
<dbReference type="EMBL" id="BLXT01007646">
    <property type="protein sequence ID" value="GFO40963.1"/>
    <property type="molecule type" value="Genomic_DNA"/>
</dbReference>
<dbReference type="InterPro" id="IPR052035">
    <property type="entry name" value="ZnF_BED_domain_contain"/>
</dbReference>
<name>A0AAV4D9N8_9GAST</name>
<feature type="region of interest" description="Disordered" evidence="6">
    <location>
        <begin position="266"/>
        <end position="287"/>
    </location>
</feature>
<evidence type="ECO:0000313" key="8">
    <source>
        <dbReference type="Proteomes" id="UP000735302"/>
    </source>
</evidence>
<organism evidence="7 8">
    <name type="scientific">Plakobranchus ocellatus</name>
    <dbReference type="NCBI Taxonomy" id="259542"/>
    <lineage>
        <taxon>Eukaryota</taxon>
        <taxon>Metazoa</taxon>
        <taxon>Spiralia</taxon>
        <taxon>Lophotrochozoa</taxon>
        <taxon>Mollusca</taxon>
        <taxon>Gastropoda</taxon>
        <taxon>Heterobranchia</taxon>
        <taxon>Euthyneura</taxon>
        <taxon>Panpulmonata</taxon>
        <taxon>Sacoglossa</taxon>
        <taxon>Placobranchoidea</taxon>
        <taxon>Plakobranchidae</taxon>
        <taxon>Plakobranchus</taxon>
    </lineage>
</organism>
<feature type="compositionally biased region" description="Basic residues" evidence="6">
    <location>
        <begin position="266"/>
        <end position="277"/>
    </location>
</feature>
<keyword evidence="5" id="KW-0539">Nucleus</keyword>
<dbReference type="GO" id="GO:0005634">
    <property type="term" value="C:nucleus"/>
    <property type="evidence" value="ECO:0007669"/>
    <property type="project" value="UniProtKB-SubCell"/>
</dbReference>
<feature type="compositionally biased region" description="Basic and acidic residues" evidence="6">
    <location>
        <begin position="333"/>
        <end position="343"/>
    </location>
</feature>
<dbReference type="PANTHER" id="PTHR46481:SF10">
    <property type="entry name" value="ZINC FINGER BED DOMAIN-CONTAINING PROTEIN 39"/>
    <property type="match status" value="1"/>
</dbReference>
<comment type="caution">
    <text evidence="7">The sequence shown here is derived from an EMBL/GenBank/DDBJ whole genome shotgun (WGS) entry which is preliminary data.</text>
</comment>
<keyword evidence="4" id="KW-0862">Zinc</keyword>
<keyword evidence="8" id="KW-1185">Reference proteome</keyword>
<keyword evidence="2" id="KW-0479">Metal-binding</keyword>
<evidence type="ECO:0000256" key="3">
    <source>
        <dbReference type="ARBA" id="ARBA00022771"/>
    </source>
</evidence>